<feature type="compositionally biased region" description="Acidic residues" evidence="13">
    <location>
        <begin position="1212"/>
        <end position="1227"/>
    </location>
</feature>
<keyword evidence="11" id="KW-0539">Nucleus</keyword>
<dbReference type="PANTHER" id="PTHR24384">
    <property type="entry name" value="FINGER PUTATIVE TRANSCRIPTION FACTOR FAMILY-RELATED"/>
    <property type="match status" value="1"/>
</dbReference>
<dbReference type="FunFam" id="3.30.160.60:FF:000912">
    <property type="entry name" value="Zinc finger protein 660"/>
    <property type="match status" value="1"/>
</dbReference>
<feature type="domain" description="C2H2-type" evidence="14">
    <location>
        <begin position="1030"/>
        <end position="1057"/>
    </location>
</feature>
<feature type="compositionally biased region" description="Basic residues" evidence="13">
    <location>
        <begin position="310"/>
        <end position="322"/>
    </location>
</feature>
<dbReference type="GO" id="GO:0000978">
    <property type="term" value="F:RNA polymerase II cis-regulatory region sequence-specific DNA binding"/>
    <property type="evidence" value="ECO:0007669"/>
    <property type="project" value="TreeGrafter"/>
</dbReference>
<accession>A0A315W9P8</accession>
<comment type="subcellular location">
    <subcellularLocation>
        <location evidence="2">Nucleus</location>
    </subcellularLocation>
</comment>
<feature type="region of interest" description="Disordered" evidence="13">
    <location>
        <begin position="283"/>
        <end position="347"/>
    </location>
</feature>
<sequence>DPGLQDPLSVGLNENRCGQTARQQQERKAAGSPGYTCDTPENHVIIKEEEDSWTVSENCDSDESLGSEGGKNRKPPGVGKESRAPYGVKAHQSEHPDQPNEPEPNDGEQRCTLTVSNEKLCRSDGDEGENVCRCQNAGEKPFCRLARDVSPSPKPDMKSSQRTPEEEEGGTSSNAAELHRPENPAPNQTYSSDPKMASASLDGRTVHLTLRLQTGPKEDDQEPAEEMGGLINSDGEEVTWHGKNVSDQEPDCPEVSQSEKEVILVDSQNSRDCGGPTLIMEVVGDEEENEEEEQEEGVVRTTKISTSHPARTRRRRAKKVRGRPLANPDKGERVPSNSARRRVRRQVSQSPLLCEGDSETCEGVSRRSRRRNICACPKPGEINSDTTLCVTAKRPSQKKDAKHSAEGENENVSTGKRRPRRKASRVPIEIPPELLKQPREKIEYRCSVCSKQFPHAYKLERHELIHTGEKPYCCSICGRGFNQKGNLKTHYKVHLGRKDAVDFEDEVNPSASELSEYLKSLPGESKIRSSLHCLECGKDCKSQSALQAHHVTTHSEAAAESETAERGAARLLFCRRCCVQFDDKDKLETHMKSHVKEKRYSCPDCGKMFINESYIQIHQRIHTGERPFLCSLCGRGFHTASSLKLHEMQHSGERPYACSICGKTFQINSYLNAHYQTHIKDRPFVCSVCGKGYSRAEELKVHHRLHTGERPYKCGEDFGSTSGRTPAGEWDQPGSLADPNSRTSWKSDNTSVQSFLLAMGSENSDHFGPAVVLVDEDEQEVGGLINSDGEEVEFSEVRVNPISGIVPAETPSKKLIQSESEKLASLHSCSVCGKDFPYASKLQRHLRTHSGERPFPCSMCEKRFPEKGLLMIHERVHTGEKPFPCTFCAKRFASQGELRLHRRTHTGERPYHCSICLKSFSRHWHLKTHLEAMHCEVVAGFSRKKFPCSDCVKSCNSAAELRDHQRTHTGERPFQCSFCDKRFALSGTLVRHERLHTGITPYHCSDCGKTFAQQWTLTTHMRTHTGEKPYSCSQCDKSFVAPGELRRHTRIHTGEKPYTCGDCGRHFSLAGTLRNHRRSCTSSKSESVPDVILGASRASADESYLEDQANPIICEVPESKTFPNAAEPTSSKRPNCVTSPQPEVILRTMENPSENHVSTSHVNVIVKQEEEEEPLYEETPDHTSDGENCETPEENEELHQQSNKEIRITVKDEEEGSVNENPDADEDVEKRGLPTSPGEKQSQSNSKSSYCCGLCGRDCHKMSALQIHMRIHSGEKPYQCSLCGKQFTQKGQLKGHFKVHTGEKPYSCPDCGKSFAHSGAMNRHRLTHTGEKPYHCSVCDRSFNQSGRLREHEKIHLGEKFDCPECDKSFTRASSLKNHVRLHTGERPYGCDVCGRGFSRSQSLRLHRRKHFETEGTSPAATKNDDFYESDNNSPINMCITEKND</sequence>
<feature type="domain" description="C2H2-type" evidence="14">
    <location>
        <begin position="1361"/>
        <end position="1388"/>
    </location>
</feature>
<feature type="compositionally biased region" description="Polar residues" evidence="13">
    <location>
        <begin position="1238"/>
        <end position="1247"/>
    </location>
</feature>
<feature type="domain" description="C2H2-type" evidence="14">
    <location>
        <begin position="1306"/>
        <end position="1333"/>
    </location>
</feature>
<dbReference type="FunFam" id="3.30.160.60:FF:000176">
    <property type="entry name" value="zinc finger protein 70"/>
    <property type="match status" value="1"/>
</dbReference>
<dbReference type="GO" id="GO:0000981">
    <property type="term" value="F:DNA-binding transcription factor activity, RNA polymerase II-specific"/>
    <property type="evidence" value="ECO:0007669"/>
    <property type="project" value="TreeGrafter"/>
</dbReference>
<keyword evidence="4" id="KW-0479">Metal-binding</keyword>
<feature type="domain" description="C2H2-type" evidence="14">
    <location>
        <begin position="1389"/>
        <end position="1416"/>
    </location>
</feature>
<feature type="domain" description="C2H2-type" evidence="14">
    <location>
        <begin position="600"/>
        <end position="627"/>
    </location>
</feature>
<feature type="compositionally biased region" description="Basic residues" evidence="13">
    <location>
        <begin position="415"/>
        <end position="424"/>
    </location>
</feature>
<evidence type="ECO:0000313" key="15">
    <source>
        <dbReference type="EMBL" id="PWA32546.1"/>
    </source>
</evidence>
<keyword evidence="6 12" id="KW-0863">Zinc-finger</keyword>
<feature type="domain" description="C2H2-type" evidence="14">
    <location>
        <begin position="855"/>
        <end position="882"/>
    </location>
</feature>
<feature type="compositionally biased region" description="Basic and acidic residues" evidence="13">
    <location>
        <begin position="397"/>
        <end position="406"/>
    </location>
</feature>
<evidence type="ECO:0000256" key="13">
    <source>
        <dbReference type="SAM" id="MobiDB-lite"/>
    </source>
</evidence>
<dbReference type="Pfam" id="PF13912">
    <property type="entry name" value="zf-C2H2_6"/>
    <property type="match status" value="1"/>
</dbReference>
<feature type="compositionally biased region" description="Basic and acidic residues" evidence="13">
    <location>
        <begin position="1197"/>
        <end position="1211"/>
    </location>
</feature>
<feature type="domain" description="C2H2-type" evidence="14">
    <location>
        <begin position="1058"/>
        <end position="1085"/>
    </location>
</feature>
<feature type="domain" description="C2H2-type" evidence="14">
    <location>
        <begin position="572"/>
        <end position="599"/>
    </location>
</feature>
<evidence type="ECO:0000256" key="10">
    <source>
        <dbReference type="ARBA" id="ARBA00023163"/>
    </source>
</evidence>
<gene>
    <name evidence="15" type="ORF">CCH79_00015048</name>
</gene>
<evidence type="ECO:0000313" key="16">
    <source>
        <dbReference type="Proteomes" id="UP000250572"/>
    </source>
</evidence>
<evidence type="ECO:0000256" key="12">
    <source>
        <dbReference type="PROSITE-ProRule" id="PRU00042"/>
    </source>
</evidence>
<feature type="domain" description="C2H2-type" evidence="14">
    <location>
        <begin position="1334"/>
        <end position="1361"/>
    </location>
</feature>
<feature type="domain" description="C2H2-type" evidence="14">
    <location>
        <begin position="827"/>
        <end position="854"/>
    </location>
</feature>
<feature type="domain" description="C2H2-type" evidence="14">
    <location>
        <begin position="472"/>
        <end position="499"/>
    </location>
</feature>
<evidence type="ECO:0000256" key="2">
    <source>
        <dbReference type="ARBA" id="ARBA00004123"/>
    </source>
</evidence>
<feature type="domain" description="C2H2-type" evidence="14">
    <location>
        <begin position="628"/>
        <end position="655"/>
    </location>
</feature>
<feature type="domain" description="C2H2-type" evidence="14">
    <location>
        <begin position="531"/>
        <end position="559"/>
    </location>
</feature>
<dbReference type="GO" id="GO:0032502">
    <property type="term" value="P:developmental process"/>
    <property type="evidence" value="ECO:0007669"/>
    <property type="project" value="UniProtKB-ARBA"/>
</dbReference>
<feature type="domain" description="C2H2-type" evidence="14">
    <location>
        <begin position="1278"/>
        <end position="1305"/>
    </location>
</feature>
<comment type="caution">
    <text evidence="15">The sequence shown here is derived from an EMBL/GenBank/DDBJ whole genome shotgun (WGS) entry which is preliminary data.</text>
</comment>
<feature type="compositionally biased region" description="Acidic residues" evidence="13">
    <location>
        <begin position="283"/>
        <end position="296"/>
    </location>
</feature>
<dbReference type="FunFam" id="3.30.160.60:FF:001049">
    <property type="entry name" value="zinc finger protein 319"/>
    <property type="match status" value="1"/>
</dbReference>
<keyword evidence="5" id="KW-0677">Repeat</keyword>
<dbReference type="InterPro" id="IPR050752">
    <property type="entry name" value="C2H2-ZF_domain"/>
</dbReference>
<feature type="region of interest" description="Disordered" evidence="13">
    <location>
        <begin position="1"/>
        <end position="111"/>
    </location>
</feature>
<evidence type="ECO:0000256" key="3">
    <source>
        <dbReference type="ARBA" id="ARBA00006991"/>
    </source>
</evidence>
<feature type="domain" description="C2H2-type" evidence="14">
    <location>
        <begin position="656"/>
        <end position="683"/>
    </location>
</feature>
<keyword evidence="10" id="KW-0804">Transcription</keyword>
<feature type="domain" description="C2H2-type" evidence="14">
    <location>
        <begin position="974"/>
        <end position="1001"/>
    </location>
</feature>
<feature type="domain" description="C2H2-type" evidence="14">
    <location>
        <begin position="1002"/>
        <end position="1029"/>
    </location>
</feature>
<dbReference type="EMBL" id="NHOQ01000160">
    <property type="protein sequence ID" value="PWA32546.1"/>
    <property type="molecule type" value="Genomic_DNA"/>
</dbReference>
<feature type="domain" description="C2H2-type" evidence="14">
    <location>
        <begin position="444"/>
        <end position="471"/>
    </location>
</feature>
<dbReference type="Gene3D" id="3.30.160.60">
    <property type="entry name" value="Classic Zinc Finger"/>
    <property type="match status" value="22"/>
</dbReference>
<feature type="domain" description="C2H2-type" evidence="14">
    <location>
        <begin position="684"/>
        <end position="711"/>
    </location>
</feature>
<feature type="domain" description="C2H2-type" evidence="14">
    <location>
        <begin position="911"/>
        <end position="934"/>
    </location>
</feature>
<feature type="domain" description="C2H2-type" evidence="14">
    <location>
        <begin position="883"/>
        <end position="910"/>
    </location>
</feature>
<comment type="function">
    <text evidence="1">May be involved in transcriptional regulation.</text>
</comment>
<dbReference type="PANTHER" id="PTHR24384:SF189">
    <property type="entry name" value="C2H2-TYPE DOMAIN-CONTAINING PROTEIN-RELATED"/>
    <property type="match status" value="1"/>
</dbReference>
<name>A0A315W9P8_GAMAF</name>
<feature type="region of interest" description="Disordered" evidence="13">
    <location>
        <begin position="142"/>
        <end position="261"/>
    </location>
</feature>
<dbReference type="SUPFAM" id="SSF57667">
    <property type="entry name" value="beta-beta-alpha zinc fingers"/>
    <property type="match status" value="12"/>
</dbReference>
<reference evidence="15 16" key="1">
    <citation type="journal article" date="2018" name="G3 (Bethesda)">
        <title>A High-Quality Reference Genome for the Invasive Mosquitofish Gambusia affinis Using a Chicago Library.</title>
        <authorList>
            <person name="Hoffberg S.L."/>
            <person name="Troendle N.J."/>
            <person name="Glenn T.C."/>
            <person name="Mahmud O."/>
            <person name="Louha S."/>
            <person name="Chalopin D."/>
            <person name="Bennetzen J.L."/>
            <person name="Mauricio R."/>
        </authorList>
    </citation>
    <scope>NUCLEOTIDE SEQUENCE [LARGE SCALE GENOMIC DNA]</scope>
    <source>
        <strain evidence="15">NE01/NJP1002.9</strain>
        <tissue evidence="15">Muscle</tissue>
    </source>
</reference>
<dbReference type="FunFam" id="3.30.160.60:FF:000688">
    <property type="entry name" value="zinc finger protein 197 isoform X1"/>
    <property type="match status" value="2"/>
</dbReference>
<dbReference type="Pfam" id="PF00096">
    <property type="entry name" value="zf-C2H2"/>
    <property type="match status" value="16"/>
</dbReference>
<dbReference type="FunFam" id="3.30.160.60:FF:001954">
    <property type="entry name" value="Zinc finger protein 787"/>
    <property type="match status" value="1"/>
</dbReference>
<evidence type="ECO:0000256" key="11">
    <source>
        <dbReference type="ARBA" id="ARBA00023242"/>
    </source>
</evidence>
<organism evidence="15 16">
    <name type="scientific">Gambusia affinis</name>
    <name type="common">Western mosquitofish</name>
    <name type="synonym">Heterandria affinis</name>
    <dbReference type="NCBI Taxonomy" id="33528"/>
    <lineage>
        <taxon>Eukaryota</taxon>
        <taxon>Metazoa</taxon>
        <taxon>Chordata</taxon>
        <taxon>Craniata</taxon>
        <taxon>Vertebrata</taxon>
        <taxon>Euteleostomi</taxon>
        <taxon>Actinopterygii</taxon>
        <taxon>Neopterygii</taxon>
        <taxon>Teleostei</taxon>
        <taxon>Neoteleostei</taxon>
        <taxon>Acanthomorphata</taxon>
        <taxon>Ovalentaria</taxon>
        <taxon>Atherinomorphae</taxon>
        <taxon>Cyprinodontiformes</taxon>
        <taxon>Poeciliidae</taxon>
        <taxon>Poeciliinae</taxon>
        <taxon>Gambusia</taxon>
    </lineage>
</organism>
<dbReference type="InterPro" id="IPR036236">
    <property type="entry name" value="Znf_C2H2_sf"/>
</dbReference>
<evidence type="ECO:0000256" key="4">
    <source>
        <dbReference type="ARBA" id="ARBA00022723"/>
    </source>
</evidence>
<keyword evidence="8" id="KW-0805">Transcription regulation</keyword>
<evidence type="ECO:0000256" key="6">
    <source>
        <dbReference type="ARBA" id="ARBA00022771"/>
    </source>
</evidence>
<dbReference type="FunFam" id="3.30.160.60:FF:000417">
    <property type="entry name" value="Zinc finger protein"/>
    <property type="match status" value="1"/>
</dbReference>
<evidence type="ECO:0000256" key="1">
    <source>
        <dbReference type="ARBA" id="ARBA00003767"/>
    </source>
</evidence>
<evidence type="ECO:0000259" key="14">
    <source>
        <dbReference type="PROSITE" id="PS50157"/>
    </source>
</evidence>
<comment type="similarity">
    <text evidence="3">Belongs to the krueppel C2H2-type zinc-finger protein family.</text>
</comment>
<evidence type="ECO:0000256" key="7">
    <source>
        <dbReference type="ARBA" id="ARBA00022833"/>
    </source>
</evidence>
<dbReference type="STRING" id="33528.ENSGAFP00000016532"/>
<dbReference type="PROSITE" id="PS50157">
    <property type="entry name" value="ZINC_FINGER_C2H2_2"/>
    <property type="match status" value="23"/>
</dbReference>
<keyword evidence="7" id="KW-0862">Zinc</keyword>
<dbReference type="FunFam" id="3.30.160.60:FF:000478">
    <property type="entry name" value="Zinc finger protein 133"/>
    <property type="match status" value="2"/>
</dbReference>
<evidence type="ECO:0000256" key="5">
    <source>
        <dbReference type="ARBA" id="ARBA00022737"/>
    </source>
</evidence>
<protein>
    <recommendedName>
        <fullName evidence="14">C2H2-type domain-containing protein</fullName>
    </recommendedName>
</protein>
<feature type="region of interest" description="Disordered" evidence="13">
    <location>
        <begin position="1170"/>
        <end position="1247"/>
    </location>
</feature>
<dbReference type="InterPro" id="IPR013087">
    <property type="entry name" value="Znf_C2H2_type"/>
</dbReference>
<feature type="compositionally biased region" description="Acidic residues" evidence="13">
    <location>
        <begin position="1187"/>
        <end position="1196"/>
    </location>
</feature>
<dbReference type="FunFam" id="3.30.160.60:FF:000363">
    <property type="entry name" value="Zinc finger protein 239"/>
    <property type="match status" value="1"/>
</dbReference>
<evidence type="ECO:0000256" key="8">
    <source>
        <dbReference type="ARBA" id="ARBA00023015"/>
    </source>
</evidence>
<proteinExistence type="inferred from homology"/>
<dbReference type="SMART" id="SM00355">
    <property type="entry name" value="ZnF_C2H2"/>
    <property type="match status" value="23"/>
</dbReference>
<dbReference type="PROSITE" id="PS00028">
    <property type="entry name" value="ZINC_FINGER_C2H2_1"/>
    <property type="match status" value="22"/>
</dbReference>
<dbReference type="FunFam" id="3.30.160.60:FF:000130">
    <property type="entry name" value="Spalt-like transcription factor 4"/>
    <property type="match status" value="1"/>
</dbReference>
<dbReference type="FunFam" id="3.30.160.60:FF:001289">
    <property type="entry name" value="Zinc finger protein 574"/>
    <property type="match status" value="2"/>
</dbReference>
<dbReference type="FunFam" id="3.30.160.60:FF:000286">
    <property type="entry name" value="Zinc finger protein 770"/>
    <property type="match status" value="1"/>
</dbReference>
<evidence type="ECO:0000256" key="9">
    <source>
        <dbReference type="ARBA" id="ARBA00023125"/>
    </source>
</evidence>
<dbReference type="GO" id="GO:0008270">
    <property type="term" value="F:zinc ion binding"/>
    <property type="evidence" value="ECO:0007669"/>
    <property type="project" value="UniProtKB-KW"/>
</dbReference>
<dbReference type="GO" id="GO:0005634">
    <property type="term" value="C:nucleus"/>
    <property type="evidence" value="ECO:0007669"/>
    <property type="project" value="UniProtKB-SubCell"/>
</dbReference>
<feature type="domain" description="C2H2-type" evidence="14">
    <location>
        <begin position="946"/>
        <end position="973"/>
    </location>
</feature>
<keyword evidence="16" id="KW-1185">Reference proteome</keyword>
<dbReference type="FunFam" id="3.30.160.60:FF:002343">
    <property type="entry name" value="Zinc finger protein 33A"/>
    <property type="match status" value="3"/>
</dbReference>
<keyword evidence="9" id="KW-0238">DNA-binding</keyword>
<feature type="non-terminal residue" evidence="15">
    <location>
        <position position="1"/>
    </location>
</feature>
<feature type="region of interest" description="Disordered" evidence="13">
    <location>
        <begin position="1410"/>
        <end position="1429"/>
    </location>
</feature>
<feature type="domain" description="C2H2-type" evidence="14">
    <location>
        <begin position="1250"/>
        <end position="1277"/>
    </location>
</feature>
<feature type="region of interest" description="Disordered" evidence="13">
    <location>
        <begin position="394"/>
        <end position="425"/>
    </location>
</feature>
<dbReference type="FunFam" id="3.30.160.60:FF:000744">
    <property type="entry name" value="zinc finger E-box-binding homeobox 1"/>
    <property type="match status" value="1"/>
</dbReference>
<feature type="region of interest" description="Disordered" evidence="13">
    <location>
        <begin position="713"/>
        <end position="746"/>
    </location>
</feature>
<dbReference type="Proteomes" id="UP000250572">
    <property type="component" value="Unassembled WGS sequence"/>
</dbReference>